<dbReference type="Pfam" id="PF11932">
    <property type="entry name" value="DUF3450"/>
    <property type="match status" value="1"/>
</dbReference>
<dbReference type="STRING" id="161398.PP2015_2919"/>
<dbReference type="PATRIC" id="fig|161398.10.peg.2976"/>
<sequence>MTALSSNAFANQTDYELMQQWLDLESQKGKLELSWQTNQQSLQNQIKLLKEEKAALRALLNRAKDARSEVDEKRFELTQQQQQLEENQRLVEVELKGLMQFINRISPLLPPPIQAQWEDALTTINSSPYSNSEQLEKLLSIFKSATEFNQRVAMNNTNMTIPTAGGETQMLVSQIYLGLSQAWYVSQDGKHFGIGRVEQHGWQWHHTEQAQQLLGLSSQEDLLQSLAQIKSILNKPTTAAFVNAPIAIAPIEKDLL</sequence>
<dbReference type="AlphaFoldDB" id="A0A0S2K4J4"/>
<dbReference type="InterPro" id="IPR016866">
    <property type="entry name" value="UCP028069"/>
</dbReference>
<dbReference type="EMBL" id="CP013187">
    <property type="protein sequence ID" value="ALO43402.1"/>
    <property type="molecule type" value="Genomic_DNA"/>
</dbReference>
<reference evidence="2 3" key="1">
    <citation type="submission" date="2015-11" db="EMBL/GenBank/DDBJ databases">
        <authorList>
            <person name="Zhang Y."/>
            <person name="Guo Z."/>
        </authorList>
    </citation>
    <scope>NUCLEOTIDE SEQUENCE [LARGE SCALE GENOMIC DNA]</scope>
    <source>
        <strain evidence="2 3">KCTC 12086</strain>
    </source>
</reference>
<keyword evidence="3" id="KW-1185">Reference proteome</keyword>
<evidence type="ECO:0008006" key="4">
    <source>
        <dbReference type="Google" id="ProtNLM"/>
    </source>
</evidence>
<organism evidence="2 3">
    <name type="scientific">Pseudoalteromonas phenolica</name>
    <dbReference type="NCBI Taxonomy" id="161398"/>
    <lineage>
        <taxon>Bacteria</taxon>
        <taxon>Pseudomonadati</taxon>
        <taxon>Pseudomonadota</taxon>
        <taxon>Gammaproteobacteria</taxon>
        <taxon>Alteromonadales</taxon>
        <taxon>Pseudoalteromonadaceae</taxon>
        <taxon>Pseudoalteromonas</taxon>
    </lineage>
</organism>
<name>A0A0S2K4J4_9GAMM</name>
<evidence type="ECO:0000313" key="3">
    <source>
        <dbReference type="Proteomes" id="UP000061457"/>
    </source>
</evidence>
<dbReference type="KEGG" id="pphe:PP2015_2919"/>
<keyword evidence="1" id="KW-0175">Coiled coil</keyword>
<accession>A0A0S2K4J4</accession>
<dbReference type="Proteomes" id="UP000061457">
    <property type="component" value="Chromosome I"/>
</dbReference>
<feature type="coiled-coil region" evidence="1">
    <location>
        <begin position="39"/>
        <end position="87"/>
    </location>
</feature>
<protein>
    <recommendedName>
        <fullName evidence="4">DUF3450 domain-containing protein</fullName>
    </recommendedName>
</protein>
<proteinExistence type="predicted"/>
<evidence type="ECO:0000256" key="1">
    <source>
        <dbReference type="SAM" id="Coils"/>
    </source>
</evidence>
<evidence type="ECO:0000313" key="2">
    <source>
        <dbReference type="EMBL" id="ALO43402.1"/>
    </source>
</evidence>
<gene>
    <name evidence="2" type="ORF">PP2015_2919</name>
</gene>